<feature type="signal peptide" evidence="1">
    <location>
        <begin position="1"/>
        <end position="27"/>
    </location>
</feature>
<evidence type="ECO:0000256" key="1">
    <source>
        <dbReference type="SAM" id="SignalP"/>
    </source>
</evidence>
<dbReference type="SUPFAM" id="SSF49870">
    <property type="entry name" value="Osmotin, thaumatin-like protein"/>
    <property type="match status" value="1"/>
</dbReference>
<dbReference type="STRING" id="1331196.A0A1B9INE4"/>
<protein>
    <submittedName>
        <fullName evidence="2">Uncharacterized protein</fullName>
    </submittedName>
</protein>
<keyword evidence="3" id="KW-1185">Reference proteome</keyword>
<dbReference type="OrthoDB" id="3342934at2759"/>
<name>A0A1B9INE4_9TREE</name>
<reference evidence="2 3" key="1">
    <citation type="submission" date="2013-07" db="EMBL/GenBank/DDBJ databases">
        <title>The Genome Sequence of Kwoniella mangroviensis CBS10435.</title>
        <authorList>
            <consortium name="The Broad Institute Genome Sequencing Platform"/>
            <person name="Cuomo C."/>
            <person name="Litvintseva A."/>
            <person name="Chen Y."/>
            <person name="Heitman J."/>
            <person name="Sun S."/>
            <person name="Springer D."/>
            <person name="Dromer F."/>
            <person name="Young S.K."/>
            <person name="Zeng Q."/>
            <person name="Gargeya S."/>
            <person name="Fitzgerald M."/>
            <person name="Abouelleil A."/>
            <person name="Alvarado L."/>
            <person name="Berlin A.M."/>
            <person name="Chapman S.B."/>
            <person name="Dewar J."/>
            <person name="Goldberg J."/>
            <person name="Griggs A."/>
            <person name="Gujja S."/>
            <person name="Hansen M."/>
            <person name="Howarth C."/>
            <person name="Imamovic A."/>
            <person name="Larimer J."/>
            <person name="McCowan C."/>
            <person name="Murphy C."/>
            <person name="Pearson M."/>
            <person name="Priest M."/>
            <person name="Roberts A."/>
            <person name="Saif S."/>
            <person name="Shea T."/>
            <person name="Sykes S."/>
            <person name="Wortman J."/>
            <person name="Nusbaum C."/>
            <person name="Birren B."/>
        </authorList>
    </citation>
    <scope>NUCLEOTIDE SEQUENCE [LARGE SCALE GENOMIC DNA]</scope>
    <source>
        <strain evidence="2 3">CBS 10435</strain>
    </source>
</reference>
<dbReference type="EMBL" id="KI669464">
    <property type="protein sequence ID" value="OCF56890.1"/>
    <property type="molecule type" value="Genomic_DNA"/>
</dbReference>
<feature type="chain" id="PRO_5008628790" evidence="1">
    <location>
        <begin position="28"/>
        <end position="177"/>
    </location>
</feature>
<evidence type="ECO:0000313" key="3">
    <source>
        <dbReference type="Proteomes" id="UP000092583"/>
    </source>
</evidence>
<evidence type="ECO:0000313" key="2">
    <source>
        <dbReference type="EMBL" id="OCF56890.1"/>
    </source>
</evidence>
<gene>
    <name evidence="2" type="ORF">L486_05745</name>
</gene>
<dbReference type="InterPro" id="IPR037176">
    <property type="entry name" value="Osmotin/thaumatin-like_sf"/>
</dbReference>
<dbReference type="Proteomes" id="UP000092583">
    <property type="component" value="Unassembled WGS sequence"/>
</dbReference>
<proteinExistence type="predicted"/>
<keyword evidence="1" id="KW-0732">Signal</keyword>
<accession>A0A1B9INE4</accession>
<sequence length="177" mass="17853">MFTKTLFALFGSFVVLNAAATPAAVKARDETHSVNLVNNCGSGNAVFLYADHGVQGSGVISGPVNGGVAWVDGFAGADCQSSGVNCGIVEFTLTNDEGAGQQNAADYSLLDGPGLGNHKYTYKMDFVFTGSCTKGPGGPCTGDSADQCPGAYLGSATEGGAPTQCLADNTGITITFC</sequence>
<reference evidence="3" key="2">
    <citation type="submission" date="2013-12" db="EMBL/GenBank/DDBJ databases">
        <title>Evolution of pathogenesis and genome organization in the Tremellales.</title>
        <authorList>
            <person name="Cuomo C."/>
            <person name="Litvintseva A."/>
            <person name="Heitman J."/>
            <person name="Chen Y."/>
            <person name="Sun S."/>
            <person name="Springer D."/>
            <person name="Dromer F."/>
            <person name="Young S."/>
            <person name="Zeng Q."/>
            <person name="Chapman S."/>
            <person name="Gujja S."/>
            <person name="Saif S."/>
            <person name="Birren B."/>
        </authorList>
    </citation>
    <scope>NUCLEOTIDE SEQUENCE [LARGE SCALE GENOMIC DNA]</scope>
    <source>
        <strain evidence="3">CBS 10435</strain>
    </source>
</reference>
<organism evidence="2 3">
    <name type="scientific">Kwoniella mangroviensis CBS 10435</name>
    <dbReference type="NCBI Taxonomy" id="1331196"/>
    <lineage>
        <taxon>Eukaryota</taxon>
        <taxon>Fungi</taxon>
        <taxon>Dikarya</taxon>
        <taxon>Basidiomycota</taxon>
        <taxon>Agaricomycotina</taxon>
        <taxon>Tremellomycetes</taxon>
        <taxon>Tremellales</taxon>
        <taxon>Cryptococcaceae</taxon>
        <taxon>Kwoniella</taxon>
    </lineage>
</organism>
<dbReference type="AlphaFoldDB" id="A0A1B9INE4"/>